<dbReference type="RefSeq" id="XP_019026295.1">
    <property type="nucleotide sequence ID" value="XM_019166202.1"/>
</dbReference>
<name>A0A0E9NTL8_SAICN</name>
<evidence type="ECO:0000313" key="3">
    <source>
        <dbReference type="Proteomes" id="UP000033140"/>
    </source>
</evidence>
<organism evidence="2 3">
    <name type="scientific">Saitoella complicata (strain BCRC 22490 / CBS 7301 / JCM 7358 / NBRC 10748 / NRRL Y-17804)</name>
    <dbReference type="NCBI Taxonomy" id="698492"/>
    <lineage>
        <taxon>Eukaryota</taxon>
        <taxon>Fungi</taxon>
        <taxon>Dikarya</taxon>
        <taxon>Ascomycota</taxon>
        <taxon>Taphrinomycotina</taxon>
        <taxon>Taphrinomycotina incertae sedis</taxon>
        <taxon>Saitoella</taxon>
    </lineage>
</organism>
<dbReference type="AlphaFoldDB" id="A0A0E9NTL8"/>
<feature type="compositionally biased region" description="Basic and acidic residues" evidence="1">
    <location>
        <begin position="136"/>
        <end position="151"/>
    </location>
</feature>
<dbReference type="EMBL" id="BACD03000084">
    <property type="protein sequence ID" value="GAO52750.1"/>
    <property type="molecule type" value="Genomic_DNA"/>
</dbReference>
<keyword evidence="3" id="KW-1185">Reference proteome</keyword>
<feature type="region of interest" description="Disordered" evidence="1">
    <location>
        <begin position="116"/>
        <end position="164"/>
    </location>
</feature>
<evidence type="ECO:0000313" key="2">
    <source>
        <dbReference type="EMBL" id="GAO52750.1"/>
    </source>
</evidence>
<accession>A0A0E9NTL8</accession>
<feature type="compositionally biased region" description="Pro residues" evidence="1">
    <location>
        <begin position="155"/>
        <end position="164"/>
    </location>
</feature>
<reference evidence="2 3" key="3">
    <citation type="journal article" date="2015" name="Genome Announc.">
        <title>Draft Genome Sequence of the Archiascomycetous Yeast Saitoella complicata.</title>
        <authorList>
            <person name="Yamauchi K."/>
            <person name="Kondo S."/>
            <person name="Hamamoto M."/>
            <person name="Takahashi Y."/>
            <person name="Ogura Y."/>
            <person name="Hayashi T."/>
            <person name="Nishida H."/>
        </authorList>
    </citation>
    <scope>NUCLEOTIDE SEQUENCE [LARGE SCALE GENOMIC DNA]</scope>
    <source>
        <strain evidence="2 3">NRRL Y-17804</strain>
    </source>
</reference>
<gene>
    <name evidence="2" type="ORF">G7K_6819-t1</name>
</gene>
<reference evidence="2 3" key="1">
    <citation type="journal article" date="2011" name="J. Gen. Appl. Microbiol.">
        <title>Draft genome sequencing of the enigmatic yeast Saitoella complicata.</title>
        <authorList>
            <person name="Nishida H."/>
            <person name="Hamamoto M."/>
            <person name="Sugiyama J."/>
        </authorList>
    </citation>
    <scope>NUCLEOTIDE SEQUENCE [LARGE SCALE GENOMIC DNA]</scope>
    <source>
        <strain evidence="2 3">NRRL Y-17804</strain>
    </source>
</reference>
<protein>
    <submittedName>
        <fullName evidence="2">Uncharacterized protein</fullName>
    </submittedName>
</protein>
<proteinExistence type="predicted"/>
<comment type="caution">
    <text evidence="2">The sequence shown here is derived from an EMBL/GenBank/DDBJ whole genome shotgun (WGS) entry which is preliminary data.</text>
</comment>
<dbReference type="Proteomes" id="UP000033140">
    <property type="component" value="Unassembled WGS sequence"/>
</dbReference>
<evidence type="ECO:0000256" key="1">
    <source>
        <dbReference type="SAM" id="MobiDB-lite"/>
    </source>
</evidence>
<sequence length="164" mass="18218">MCTRSISGLDSELIRAKVGLVSTRMIAWNNECCHVYWGMCVLIFTVDLLDIVEHKIGTPTCVEYLKYCRSASQTDGTIHQIFHLTTTGKGQKNGSFFTALSTSRYIRLSIPISSSPSPPTNIHAQTRVQIRGSKVSRNEKQKHETKKEINARKPSPSPSPSPSP</sequence>
<reference evidence="2 3" key="2">
    <citation type="journal article" date="2014" name="J. Gen. Appl. Microbiol.">
        <title>The early diverging ascomycetous budding yeast Saitoella complicata has three histone deacetylases belonging to the Clr6, Hos2, and Rpd3 lineages.</title>
        <authorList>
            <person name="Nishida H."/>
            <person name="Matsumoto T."/>
            <person name="Kondo S."/>
            <person name="Hamamoto M."/>
            <person name="Yoshikawa H."/>
        </authorList>
    </citation>
    <scope>NUCLEOTIDE SEQUENCE [LARGE SCALE GENOMIC DNA]</scope>
    <source>
        <strain evidence="2 3">NRRL Y-17804</strain>
    </source>
</reference>